<evidence type="ECO:0000313" key="2">
    <source>
        <dbReference type="EMBL" id="KAA8893068.1"/>
    </source>
</evidence>
<evidence type="ECO:0000256" key="1">
    <source>
        <dbReference type="SAM" id="MobiDB-lite"/>
    </source>
</evidence>
<accession>A0A5J5EEC3</accession>
<sequence>MTTPNVSHNPLHTSHKRSRSPSSDIDDADEYNPTPCPRFRKKPKTKFAGSGTEADPIDLNSDNEEPAPPATITNPVTVAPPPTPSMEEMWLRRNFPRRRPSTMAGVMWTAFWPARPAADKFGRIRVGRSCYYDGADNCKSLLGKICCEMLMLVVVPDLHELAKPVPGAHGRADFGRASLRTRLQEAGITRPIVRVLAERRLEFFRG</sequence>
<feature type="region of interest" description="Disordered" evidence="1">
    <location>
        <begin position="1"/>
        <end position="85"/>
    </location>
</feature>
<reference evidence="2 3" key="1">
    <citation type="submission" date="2019-09" db="EMBL/GenBank/DDBJ databases">
        <title>Draft genome of the ectomycorrhizal ascomycete Sphaerosporella brunnea.</title>
        <authorList>
            <consortium name="DOE Joint Genome Institute"/>
            <person name="Benucci G.M."/>
            <person name="Marozzi G."/>
            <person name="Antonielli L."/>
            <person name="Sanchez S."/>
            <person name="Marco P."/>
            <person name="Wang X."/>
            <person name="Falini L.B."/>
            <person name="Barry K."/>
            <person name="Haridas S."/>
            <person name="Lipzen A."/>
            <person name="Labutti K."/>
            <person name="Grigoriev I.V."/>
            <person name="Murat C."/>
            <person name="Martin F."/>
            <person name="Albertini E."/>
            <person name="Donnini D."/>
            <person name="Bonito G."/>
        </authorList>
    </citation>
    <scope>NUCLEOTIDE SEQUENCE [LARGE SCALE GENOMIC DNA]</scope>
    <source>
        <strain evidence="2 3">Sb_GMNB300</strain>
    </source>
</reference>
<protein>
    <submittedName>
        <fullName evidence="2">Uncharacterized protein</fullName>
    </submittedName>
</protein>
<comment type="caution">
    <text evidence="2">The sequence shown here is derived from an EMBL/GenBank/DDBJ whole genome shotgun (WGS) entry which is preliminary data.</text>
</comment>
<evidence type="ECO:0000313" key="3">
    <source>
        <dbReference type="Proteomes" id="UP000326924"/>
    </source>
</evidence>
<dbReference type="AlphaFoldDB" id="A0A5J5EEC3"/>
<name>A0A5J5EEC3_9PEZI</name>
<gene>
    <name evidence="2" type="ORF">FN846DRAFT_914499</name>
</gene>
<dbReference type="EMBL" id="VXIS01000511">
    <property type="protein sequence ID" value="KAA8893068.1"/>
    <property type="molecule type" value="Genomic_DNA"/>
</dbReference>
<proteinExistence type="predicted"/>
<organism evidence="2 3">
    <name type="scientific">Sphaerosporella brunnea</name>
    <dbReference type="NCBI Taxonomy" id="1250544"/>
    <lineage>
        <taxon>Eukaryota</taxon>
        <taxon>Fungi</taxon>
        <taxon>Dikarya</taxon>
        <taxon>Ascomycota</taxon>
        <taxon>Pezizomycotina</taxon>
        <taxon>Pezizomycetes</taxon>
        <taxon>Pezizales</taxon>
        <taxon>Pyronemataceae</taxon>
        <taxon>Sphaerosporella</taxon>
    </lineage>
</organism>
<keyword evidence="3" id="KW-1185">Reference proteome</keyword>
<dbReference type="Proteomes" id="UP000326924">
    <property type="component" value="Unassembled WGS sequence"/>
</dbReference>
<feature type="compositionally biased region" description="Polar residues" evidence="1">
    <location>
        <begin position="1"/>
        <end position="12"/>
    </location>
</feature>
<dbReference type="InParanoid" id="A0A5J5EEC3"/>